<dbReference type="AlphaFoldDB" id="A0A521B8L8"/>
<dbReference type="OrthoDB" id="212141at2157"/>
<reference evidence="1 2" key="1">
    <citation type="submission" date="2017-05" db="EMBL/GenBank/DDBJ databases">
        <authorList>
            <person name="Varghese N."/>
            <person name="Submissions S."/>
        </authorList>
    </citation>
    <scope>NUCLEOTIDE SEQUENCE [LARGE SCALE GENOMIC DNA]</scope>
    <source>
        <strain evidence="1 2">DSM 19504</strain>
    </source>
</reference>
<dbReference type="Pfam" id="PF08905">
    <property type="entry name" value="DUF1850"/>
    <property type="match status" value="1"/>
</dbReference>
<evidence type="ECO:0008006" key="3">
    <source>
        <dbReference type="Google" id="ProtNLM"/>
    </source>
</evidence>
<organism evidence="1 2">
    <name type="scientific">Halorubrum cibi</name>
    <dbReference type="NCBI Taxonomy" id="413815"/>
    <lineage>
        <taxon>Archaea</taxon>
        <taxon>Methanobacteriati</taxon>
        <taxon>Methanobacteriota</taxon>
        <taxon>Stenosarchaea group</taxon>
        <taxon>Halobacteria</taxon>
        <taxon>Halobacteriales</taxon>
        <taxon>Haloferacaceae</taxon>
        <taxon>Halorubrum</taxon>
    </lineage>
</organism>
<proteinExistence type="predicted"/>
<dbReference type="Proteomes" id="UP000319712">
    <property type="component" value="Unassembled WGS sequence"/>
</dbReference>
<evidence type="ECO:0000313" key="1">
    <source>
        <dbReference type="EMBL" id="SMO43419.1"/>
    </source>
</evidence>
<name>A0A521B8L8_9EURY</name>
<accession>A0A521B8L8</accession>
<keyword evidence="2" id="KW-1185">Reference proteome</keyword>
<dbReference type="InterPro" id="IPR015001">
    <property type="entry name" value="DUF1850"/>
</dbReference>
<gene>
    <name evidence="1" type="ORF">SAMN06264867_10290</name>
</gene>
<sequence>MYVLAAVAVAVLVGTAVGTSVGEETGTSTLVVADERGIDLLDVPVSEGDEVTVEYTHSVEKTLVTDVYVVDDGTLLMDRMLFSSYGAGLPAQAPVDRDGDRFVYRPPDQRHGRLSVSTGPVAGHELVVGGTRYDLHELADGRTVSLGVERRHSLEL</sequence>
<protein>
    <recommendedName>
        <fullName evidence="3">DUF1850 domain-containing protein</fullName>
    </recommendedName>
</protein>
<dbReference type="RefSeq" id="WP_142985528.1">
    <property type="nucleotide sequence ID" value="NZ_FXTD01000002.1"/>
</dbReference>
<evidence type="ECO:0000313" key="2">
    <source>
        <dbReference type="Proteomes" id="UP000319712"/>
    </source>
</evidence>
<dbReference type="EMBL" id="FXTD01000002">
    <property type="protein sequence ID" value="SMO43419.1"/>
    <property type="molecule type" value="Genomic_DNA"/>
</dbReference>